<name>A0A7G9Z187_9EURY</name>
<proteinExistence type="predicted"/>
<dbReference type="EMBL" id="MT631559">
    <property type="protein sequence ID" value="QNO54021.1"/>
    <property type="molecule type" value="Genomic_DNA"/>
</dbReference>
<gene>
    <name evidence="2" type="ORF">KFAGBJAM_00002</name>
</gene>
<evidence type="ECO:0000313" key="2">
    <source>
        <dbReference type="EMBL" id="QNO54021.1"/>
    </source>
</evidence>
<feature type="transmembrane region" description="Helical" evidence="1">
    <location>
        <begin position="31"/>
        <end position="50"/>
    </location>
</feature>
<sequence>MEPLSIGILVVAILLVIEVVVMLTKLKVDKILLLMPVIGVILVAMSFALNEYRDKILSSLSGYASLAVIYVTLVVGVIFGLFSVVIWFKGEKEARRLVSTAKSIDSAVAGIESDIRGSGMDIEHFDDEMSSIKAKVEDYESKEKGV</sequence>
<dbReference type="AlphaFoldDB" id="A0A7G9Z187"/>
<keyword evidence="1" id="KW-0472">Membrane</keyword>
<feature type="transmembrane region" description="Helical" evidence="1">
    <location>
        <begin position="62"/>
        <end position="88"/>
    </location>
</feature>
<evidence type="ECO:0000256" key="1">
    <source>
        <dbReference type="SAM" id="Phobius"/>
    </source>
</evidence>
<reference evidence="2" key="1">
    <citation type="submission" date="2020-06" db="EMBL/GenBank/DDBJ databases">
        <title>Unique genomic features of the anaerobic methanotrophic archaea.</title>
        <authorList>
            <person name="Chadwick G.L."/>
            <person name="Skennerton C.T."/>
            <person name="Laso-Perez R."/>
            <person name="Leu A.O."/>
            <person name="Speth D.R."/>
            <person name="Yu H."/>
            <person name="Morgan-Lang C."/>
            <person name="Hatzenpichler R."/>
            <person name="Goudeau D."/>
            <person name="Malmstrom R."/>
            <person name="Brazelton W.J."/>
            <person name="Woyke T."/>
            <person name="Hallam S.J."/>
            <person name="Tyson G.W."/>
            <person name="Wegener G."/>
            <person name="Boetius A."/>
            <person name="Orphan V."/>
        </authorList>
    </citation>
    <scope>NUCLEOTIDE SEQUENCE</scope>
</reference>
<keyword evidence="1" id="KW-0812">Transmembrane</keyword>
<accession>A0A7G9Z187</accession>
<feature type="transmembrane region" description="Helical" evidence="1">
    <location>
        <begin position="6"/>
        <end position="24"/>
    </location>
</feature>
<keyword evidence="1" id="KW-1133">Transmembrane helix</keyword>
<organism evidence="2">
    <name type="scientific">Candidatus Methanophagaceae archaeon ANME-1 ERB6</name>
    <dbReference type="NCBI Taxonomy" id="2759912"/>
    <lineage>
        <taxon>Archaea</taxon>
        <taxon>Methanobacteriati</taxon>
        <taxon>Methanobacteriota</taxon>
        <taxon>Stenosarchaea group</taxon>
        <taxon>Methanomicrobia</taxon>
        <taxon>Candidatus Methanophagales</taxon>
        <taxon>Candidatus Methanophagaceae</taxon>
    </lineage>
</organism>
<protein>
    <submittedName>
        <fullName evidence="2">Uncharacterized protein</fullName>
    </submittedName>
</protein>